<dbReference type="RefSeq" id="WP_243924404.1">
    <property type="nucleotide sequence ID" value="NZ_JALHLG010000066.1"/>
</dbReference>
<dbReference type="InterPro" id="IPR046130">
    <property type="entry name" value="DUF6127"/>
</dbReference>
<keyword evidence="1" id="KW-0472">Membrane</keyword>
<name>A0ABT0BVW0_9SPHN</name>
<organism evidence="2 3">
    <name type="scientific">Novosphingobium beihaiensis</name>
    <dbReference type="NCBI Taxonomy" id="2930389"/>
    <lineage>
        <taxon>Bacteria</taxon>
        <taxon>Pseudomonadati</taxon>
        <taxon>Pseudomonadota</taxon>
        <taxon>Alphaproteobacteria</taxon>
        <taxon>Sphingomonadales</taxon>
        <taxon>Sphingomonadaceae</taxon>
        <taxon>Novosphingobium</taxon>
    </lineage>
</organism>
<keyword evidence="1" id="KW-0812">Transmembrane</keyword>
<keyword evidence="3" id="KW-1185">Reference proteome</keyword>
<evidence type="ECO:0000313" key="3">
    <source>
        <dbReference type="Proteomes" id="UP001202281"/>
    </source>
</evidence>
<gene>
    <name evidence="2" type="ORF">MTR66_20320</name>
</gene>
<reference evidence="2 3" key="1">
    <citation type="submission" date="2022-04" db="EMBL/GenBank/DDBJ databases">
        <title>Identification of a novel bacterium isolated from mangrove sediments.</title>
        <authorList>
            <person name="Pan X."/>
        </authorList>
    </citation>
    <scope>NUCLEOTIDE SEQUENCE [LARGE SCALE GENOMIC DNA]</scope>
    <source>
        <strain evidence="2 3">B2638</strain>
    </source>
</reference>
<dbReference type="Pfam" id="PF19622">
    <property type="entry name" value="DUF6127"/>
    <property type="match status" value="1"/>
</dbReference>
<sequence>MSKGDMLAGLLAQASSGAAGGGSDLVTLRAIVEEASELGAARTLERIGLDDESAHQDLSELRELLQAWRDAKASAQAAAIGWIVRAVLALLLLGLAVRLGATELLR</sequence>
<comment type="caution">
    <text evidence="2">The sequence shown here is derived from an EMBL/GenBank/DDBJ whole genome shotgun (WGS) entry which is preliminary data.</text>
</comment>
<keyword evidence="1" id="KW-1133">Transmembrane helix</keyword>
<evidence type="ECO:0000256" key="1">
    <source>
        <dbReference type="SAM" id="Phobius"/>
    </source>
</evidence>
<proteinExistence type="predicted"/>
<dbReference type="Proteomes" id="UP001202281">
    <property type="component" value="Unassembled WGS sequence"/>
</dbReference>
<evidence type="ECO:0000313" key="2">
    <source>
        <dbReference type="EMBL" id="MCJ2189142.1"/>
    </source>
</evidence>
<feature type="transmembrane region" description="Helical" evidence="1">
    <location>
        <begin position="79"/>
        <end position="101"/>
    </location>
</feature>
<dbReference type="EMBL" id="JALHLG010000066">
    <property type="protein sequence ID" value="MCJ2189142.1"/>
    <property type="molecule type" value="Genomic_DNA"/>
</dbReference>
<accession>A0ABT0BVW0</accession>
<protein>
    <submittedName>
        <fullName evidence="2">DUF6127 family protein</fullName>
    </submittedName>
</protein>